<reference evidence="1 2" key="1">
    <citation type="submission" date="2017-09" db="EMBL/GenBank/DDBJ databases">
        <authorList>
            <person name="Ehlers B."/>
            <person name="Leendertz F.H."/>
        </authorList>
    </citation>
    <scope>NUCLEOTIDE SEQUENCE [LARGE SCALE GENOMIC DNA]</scope>
    <source>
        <strain evidence="1 2">CGMCC 4.6857</strain>
    </source>
</reference>
<protein>
    <submittedName>
        <fullName evidence="1">Uncharacterized protein</fullName>
    </submittedName>
</protein>
<dbReference type="RefSeq" id="WP_143235046.1">
    <property type="nucleotide sequence ID" value="NZ_OBDY01000018.1"/>
</dbReference>
<dbReference type="Proteomes" id="UP000219612">
    <property type="component" value="Unassembled WGS sequence"/>
</dbReference>
<gene>
    <name evidence="1" type="ORF">SAMN05421748_11880</name>
</gene>
<organism evidence="1 2">
    <name type="scientific">Paractinoplanes atraurantiacus</name>
    <dbReference type="NCBI Taxonomy" id="1036182"/>
    <lineage>
        <taxon>Bacteria</taxon>
        <taxon>Bacillati</taxon>
        <taxon>Actinomycetota</taxon>
        <taxon>Actinomycetes</taxon>
        <taxon>Micromonosporales</taxon>
        <taxon>Micromonosporaceae</taxon>
        <taxon>Paractinoplanes</taxon>
    </lineage>
</organism>
<keyword evidence="2" id="KW-1185">Reference proteome</keyword>
<proteinExistence type="predicted"/>
<evidence type="ECO:0000313" key="2">
    <source>
        <dbReference type="Proteomes" id="UP000219612"/>
    </source>
</evidence>
<accession>A0A285JBI7</accession>
<evidence type="ECO:0000313" key="1">
    <source>
        <dbReference type="EMBL" id="SNY57227.1"/>
    </source>
</evidence>
<dbReference type="AlphaFoldDB" id="A0A285JBI7"/>
<name>A0A285JBI7_9ACTN</name>
<sequence>MHNEVAVDRRSVSAAIFGNRAVVDVIRAIVELTRMNNSLVTTRMVARHAGLSDSIVRPVMLRLQSAGTLAAQPRESGPRSVLHYEVQVGDLWHALQQVTEAMPD</sequence>
<dbReference type="EMBL" id="OBDY01000018">
    <property type="protein sequence ID" value="SNY57227.1"/>
    <property type="molecule type" value="Genomic_DNA"/>
</dbReference>
<dbReference type="OrthoDB" id="4558294at2"/>